<dbReference type="SMART" id="SM00382">
    <property type="entry name" value="AAA"/>
    <property type="match status" value="1"/>
</dbReference>
<dbReference type="PROSITE" id="PS00211">
    <property type="entry name" value="ABC_TRANSPORTER_1"/>
    <property type="match status" value="1"/>
</dbReference>
<dbReference type="CDD" id="cd03223">
    <property type="entry name" value="ABCD_peroxisomal_ALDP"/>
    <property type="match status" value="1"/>
</dbReference>
<dbReference type="InterPro" id="IPR011527">
    <property type="entry name" value="ABC1_TM_dom"/>
</dbReference>
<evidence type="ECO:0000256" key="6">
    <source>
        <dbReference type="ARBA" id="ARBA00022989"/>
    </source>
</evidence>
<dbReference type="InterPro" id="IPR027417">
    <property type="entry name" value="P-loop_NTPase"/>
</dbReference>
<evidence type="ECO:0000259" key="9">
    <source>
        <dbReference type="PROSITE" id="PS50893"/>
    </source>
</evidence>
<evidence type="ECO:0000256" key="3">
    <source>
        <dbReference type="ARBA" id="ARBA00022692"/>
    </source>
</evidence>
<evidence type="ECO:0000256" key="2">
    <source>
        <dbReference type="ARBA" id="ARBA00022448"/>
    </source>
</evidence>
<evidence type="ECO:0000313" key="11">
    <source>
        <dbReference type="EMBL" id="PXF31502.1"/>
    </source>
</evidence>
<dbReference type="PROSITE" id="PS50893">
    <property type="entry name" value="ABC_TRANSPORTER_2"/>
    <property type="match status" value="1"/>
</dbReference>
<dbReference type="Pfam" id="PF00005">
    <property type="entry name" value="ABC_tran"/>
    <property type="match status" value="1"/>
</dbReference>
<accession>A0ABX5LZ57</accession>
<organism evidence="11 12">
    <name type="scientific">Pokkaliibacter plantistimulans</name>
    <dbReference type="NCBI Taxonomy" id="1635171"/>
    <lineage>
        <taxon>Bacteria</taxon>
        <taxon>Pseudomonadati</taxon>
        <taxon>Pseudomonadota</taxon>
        <taxon>Gammaproteobacteria</taxon>
        <taxon>Oceanospirillales</taxon>
        <taxon>Balneatrichaceae</taxon>
        <taxon>Pokkaliibacter</taxon>
    </lineage>
</organism>
<feature type="domain" description="ABC transmembrane type-1" evidence="10">
    <location>
        <begin position="50"/>
        <end position="349"/>
    </location>
</feature>
<protein>
    <submittedName>
        <fullName evidence="11">ABC transporter ATP-binding protein</fullName>
    </submittedName>
</protein>
<dbReference type="InterPro" id="IPR017871">
    <property type="entry name" value="ABC_transporter-like_CS"/>
</dbReference>
<keyword evidence="2" id="KW-0813">Transport</keyword>
<dbReference type="GO" id="GO:0005524">
    <property type="term" value="F:ATP binding"/>
    <property type="evidence" value="ECO:0007669"/>
    <property type="project" value="UniProtKB-KW"/>
</dbReference>
<evidence type="ECO:0000313" key="12">
    <source>
        <dbReference type="Proteomes" id="UP000248090"/>
    </source>
</evidence>
<dbReference type="InterPro" id="IPR003593">
    <property type="entry name" value="AAA+_ATPase"/>
</dbReference>
<dbReference type="Proteomes" id="UP000248090">
    <property type="component" value="Unassembled WGS sequence"/>
</dbReference>
<keyword evidence="4" id="KW-0547">Nucleotide-binding</keyword>
<evidence type="ECO:0000256" key="7">
    <source>
        <dbReference type="ARBA" id="ARBA00023136"/>
    </source>
</evidence>
<gene>
    <name evidence="11" type="ORF">WH50_09665</name>
</gene>
<evidence type="ECO:0000256" key="1">
    <source>
        <dbReference type="ARBA" id="ARBA00004651"/>
    </source>
</evidence>
<dbReference type="Pfam" id="PF06472">
    <property type="entry name" value="ABC_membrane_2"/>
    <property type="match status" value="1"/>
</dbReference>
<reference evidence="11 12" key="1">
    <citation type="submission" date="2015-03" db="EMBL/GenBank/DDBJ databases">
        <authorList>
            <person name="Krishnan R."/>
            <person name="Midha S."/>
            <person name="Patil P.B."/>
            <person name="Rameshkumar N."/>
        </authorList>
    </citation>
    <scope>NUCLEOTIDE SEQUENCE [LARGE SCALE GENOMIC DNA]</scope>
    <source>
        <strain evidence="11 12">L1E11</strain>
    </source>
</reference>
<feature type="transmembrane region" description="Helical" evidence="8">
    <location>
        <begin position="199"/>
        <end position="220"/>
    </location>
</feature>
<dbReference type="InterPro" id="IPR050835">
    <property type="entry name" value="ABC_transporter_sub-D"/>
</dbReference>
<dbReference type="EMBL" id="LAPT01000041">
    <property type="protein sequence ID" value="PXF31502.1"/>
    <property type="molecule type" value="Genomic_DNA"/>
</dbReference>
<comment type="subcellular location">
    <subcellularLocation>
        <location evidence="1">Cell membrane</location>
        <topology evidence="1">Multi-pass membrane protein</topology>
    </subcellularLocation>
</comment>
<dbReference type="InterPro" id="IPR036640">
    <property type="entry name" value="ABC1_TM_sf"/>
</dbReference>
<proteinExistence type="predicted"/>
<dbReference type="SUPFAM" id="SSF52540">
    <property type="entry name" value="P-loop containing nucleoside triphosphate hydrolases"/>
    <property type="match status" value="1"/>
</dbReference>
<keyword evidence="6 8" id="KW-1133">Transmembrane helix</keyword>
<evidence type="ECO:0000256" key="8">
    <source>
        <dbReference type="SAM" id="Phobius"/>
    </source>
</evidence>
<evidence type="ECO:0000259" key="10">
    <source>
        <dbReference type="PROSITE" id="PS50929"/>
    </source>
</evidence>
<keyword evidence="12" id="KW-1185">Reference proteome</keyword>
<dbReference type="Gene3D" id="1.20.1560.10">
    <property type="entry name" value="ABC transporter type 1, transmembrane domain"/>
    <property type="match status" value="1"/>
</dbReference>
<feature type="transmembrane region" description="Helical" evidence="8">
    <location>
        <begin position="168"/>
        <end position="187"/>
    </location>
</feature>
<name>A0ABX5LZ57_9GAMM</name>
<dbReference type="Gene3D" id="3.40.50.300">
    <property type="entry name" value="P-loop containing nucleotide triphosphate hydrolases"/>
    <property type="match status" value="1"/>
</dbReference>
<keyword evidence="5 11" id="KW-0067">ATP-binding</keyword>
<feature type="transmembrane region" description="Helical" evidence="8">
    <location>
        <begin position="290"/>
        <end position="310"/>
    </location>
</feature>
<feature type="domain" description="ABC transporter" evidence="9">
    <location>
        <begin position="385"/>
        <end position="591"/>
    </location>
</feature>
<dbReference type="PANTHER" id="PTHR11384">
    <property type="entry name" value="ATP-BINDING CASSETTE, SUB-FAMILY D MEMBER"/>
    <property type="match status" value="1"/>
</dbReference>
<sequence>MSMTATSPAAGAANDPLRTGHYRSFLGKTWALTKPYWQSEEKWQAWGLLLVIIALSLGGVYLSVWFNQWYNDFYNTLQNKDAPGFWLQISRFCPVALIYIVVAVANYYLSSMLQIRWRRWLTDVYFERWLKGRAYYLLEVSRDDTDNPDQRIAEDIDSFTTSTLSISLGLLSNLVSLFSFVFILWGLSGPLSFTVAGHAVSIPGYMVWVALLYAIAGSWLTHRVGRKLIKLNFDQQRYEANMRFAMVRARENSERIALYQGEEQEQRNLRQRFHAVWSNFWSIMRVQKNLTAFTSAYGQIAIIFPLVVAAPRYFGGAIQLGGLMQISSAFGQVQGALSWLVDSYSALARWRSVVDRLTTFNDRLDSIDALHQHSNRTQLQQGGGISIRDTQLRLPNEKVLLNIASLTLEPGQHTLINAPSGSGKSVLLRMLAGIWPWWTGQVQRPENVMFLPQLPYLPIDTLRQALAYPQAAEDFDDQRYQQVLQLCKLEPFIGMLDESRHWAQSMSPGEQQRVAIARALLKKPQWLFLDEATSALDIGSEQQLYQVLRQQLPDTTLVSIAHRTTLRAFHQQEWQLAEGRLQAIEPQALPV</sequence>
<dbReference type="InterPro" id="IPR003439">
    <property type="entry name" value="ABC_transporter-like_ATP-bd"/>
</dbReference>
<feature type="transmembrane region" description="Helical" evidence="8">
    <location>
        <begin position="86"/>
        <end position="109"/>
    </location>
</feature>
<dbReference type="PANTHER" id="PTHR11384:SF59">
    <property type="entry name" value="LYSOSOMAL COBALAMIN TRANSPORTER ABCD4"/>
    <property type="match status" value="1"/>
</dbReference>
<evidence type="ECO:0000256" key="4">
    <source>
        <dbReference type="ARBA" id="ARBA00022741"/>
    </source>
</evidence>
<keyword evidence="3 8" id="KW-0812">Transmembrane</keyword>
<dbReference type="SUPFAM" id="SSF90123">
    <property type="entry name" value="ABC transporter transmembrane region"/>
    <property type="match status" value="1"/>
</dbReference>
<keyword evidence="7 8" id="KW-0472">Membrane</keyword>
<dbReference type="PROSITE" id="PS50929">
    <property type="entry name" value="ABC_TM1F"/>
    <property type="match status" value="1"/>
</dbReference>
<evidence type="ECO:0000256" key="5">
    <source>
        <dbReference type="ARBA" id="ARBA00022840"/>
    </source>
</evidence>
<feature type="transmembrane region" description="Helical" evidence="8">
    <location>
        <begin position="45"/>
        <end position="66"/>
    </location>
</feature>
<comment type="caution">
    <text evidence="11">The sequence shown here is derived from an EMBL/GenBank/DDBJ whole genome shotgun (WGS) entry which is preliminary data.</text>
</comment>